<accession>A0AAD5PU37</accession>
<dbReference type="AlphaFoldDB" id="A0AAD5PU37"/>
<dbReference type="InterPro" id="IPR012336">
    <property type="entry name" value="Thioredoxin-like_fold"/>
</dbReference>
<dbReference type="SFLD" id="SFLDG01200">
    <property type="entry name" value="SUF1.1"/>
    <property type="match status" value="1"/>
</dbReference>
<comment type="caution">
    <text evidence="4">The sequence shown here is derived from an EMBL/GenBank/DDBJ whole genome shotgun (WGS) entry which is preliminary data.</text>
</comment>
<feature type="domain" description="Metaxin glutathione S-transferase" evidence="2">
    <location>
        <begin position="175"/>
        <end position="237"/>
    </location>
</feature>
<dbReference type="InterPro" id="IPR036249">
    <property type="entry name" value="Thioredoxin-like_sf"/>
</dbReference>
<proteinExistence type="inferred from homology"/>
<dbReference type="GO" id="GO:0005737">
    <property type="term" value="C:cytoplasm"/>
    <property type="evidence" value="ECO:0007669"/>
    <property type="project" value="TreeGrafter"/>
</dbReference>
<evidence type="ECO:0000313" key="5">
    <source>
        <dbReference type="Proteomes" id="UP000820818"/>
    </source>
</evidence>
<dbReference type="SUPFAM" id="SSF47616">
    <property type="entry name" value="GST C-terminal domain-like"/>
    <property type="match status" value="1"/>
</dbReference>
<dbReference type="Proteomes" id="UP000820818">
    <property type="component" value="Linkage Group LG5"/>
</dbReference>
<protein>
    <recommendedName>
        <fullName evidence="6">Failed axon connections homolog</fullName>
    </recommendedName>
</protein>
<sequence length="254" mass="29318">MAGCRKKANVSIGKDVVLLHQLERGVFTPSISPFPLKLETYLRMADIPYENDFKNPIGPKGKTPWMTLNGEDFSDSQLCLELLATTFNKDFSAHLTDEQRASGRAFQIMAEEHLYWVAVLWRWVYTKGKTLSDVQMNFPAVLRYLMPIIVRRIKNQASAQGLGRHSKEEVIEMGMKDLRAMSAYLGTKPYFMGDTPTEMDCAMFGMLAQFVWCMQGSPFEPYMKGELVNLKNFCERMKEKFWPDWDQCLLPRRV</sequence>
<comment type="similarity">
    <text evidence="1">Belongs to the FAX family.</text>
</comment>
<evidence type="ECO:0000256" key="1">
    <source>
        <dbReference type="ARBA" id="ARBA00006475"/>
    </source>
</evidence>
<organism evidence="4 5">
    <name type="scientific">Daphnia sinensis</name>
    <dbReference type="NCBI Taxonomy" id="1820382"/>
    <lineage>
        <taxon>Eukaryota</taxon>
        <taxon>Metazoa</taxon>
        <taxon>Ecdysozoa</taxon>
        <taxon>Arthropoda</taxon>
        <taxon>Crustacea</taxon>
        <taxon>Branchiopoda</taxon>
        <taxon>Diplostraca</taxon>
        <taxon>Cladocera</taxon>
        <taxon>Anomopoda</taxon>
        <taxon>Daphniidae</taxon>
        <taxon>Daphnia</taxon>
        <taxon>Daphnia similis group</taxon>
    </lineage>
</organism>
<feature type="domain" description="Thioredoxin-like fold" evidence="3">
    <location>
        <begin position="33"/>
        <end position="126"/>
    </location>
</feature>
<evidence type="ECO:0000259" key="2">
    <source>
        <dbReference type="Pfam" id="PF17171"/>
    </source>
</evidence>
<dbReference type="SFLD" id="SFLDG01180">
    <property type="entry name" value="SUF1"/>
    <property type="match status" value="1"/>
</dbReference>
<dbReference type="Gene3D" id="1.20.1050.10">
    <property type="match status" value="1"/>
</dbReference>
<dbReference type="InterPro" id="IPR040079">
    <property type="entry name" value="Glutathione_S-Trfase"/>
</dbReference>
<dbReference type="SUPFAM" id="SSF52833">
    <property type="entry name" value="Thioredoxin-like"/>
    <property type="match status" value="1"/>
</dbReference>
<evidence type="ECO:0008006" key="6">
    <source>
        <dbReference type="Google" id="ProtNLM"/>
    </source>
</evidence>
<dbReference type="CDD" id="cd03193">
    <property type="entry name" value="GST_C_Metaxin"/>
    <property type="match status" value="1"/>
</dbReference>
<dbReference type="PANTHER" id="PTHR12289">
    <property type="entry name" value="METAXIN RELATED"/>
    <property type="match status" value="1"/>
</dbReference>
<dbReference type="SFLD" id="SFLDS00019">
    <property type="entry name" value="Glutathione_Transferase_(cytos"/>
    <property type="match status" value="1"/>
</dbReference>
<evidence type="ECO:0000259" key="3">
    <source>
        <dbReference type="Pfam" id="PF17172"/>
    </source>
</evidence>
<dbReference type="PANTHER" id="PTHR12289:SF41">
    <property type="entry name" value="FAILED AXON CONNECTIONS-RELATED"/>
    <property type="match status" value="1"/>
</dbReference>
<dbReference type="Pfam" id="PF17172">
    <property type="entry name" value="GST_N_4"/>
    <property type="match status" value="1"/>
</dbReference>
<evidence type="ECO:0000313" key="4">
    <source>
        <dbReference type="EMBL" id="KAI9557893.1"/>
    </source>
</evidence>
<dbReference type="InterPro" id="IPR026928">
    <property type="entry name" value="FAX/IsoI-like"/>
</dbReference>
<dbReference type="Pfam" id="PF17171">
    <property type="entry name" value="GST_C_6"/>
    <property type="match status" value="1"/>
</dbReference>
<keyword evidence="5" id="KW-1185">Reference proteome</keyword>
<gene>
    <name evidence="4" type="ORF">GHT06_014645</name>
</gene>
<dbReference type="EMBL" id="WJBH02000005">
    <property type="protein sequence ID" value="KAI9557893.1"/>
    <property type="molecule type" value="Genomic_DNA"/>
</dbReference>
<name>A0AAD5PU37_9CRUS</name>
<dbReference type="InterPro" id="IPR036282">
    <property type="entry name" value="Glutathione-S-Trfase_C_sf"/>
</dbReference>
<dbReference type="InterPro" id="IPR050931">
    <property type="entry name" value="Mito_Protein_Transport_Metaxin"/>
</dbReference>
<dbReference type="InterPro" id="IPR033468">
    <property type="entry name" value="Metaxin_GST"/>
</dbReference>
<reference evidence="4 5" key="1">
    <citation type="submission" date="2022-05" db="EMBL/GenBank/DDBJ databases">
        <title>A multi-omics perspective on studying reproductive biology in Daphnia sinensis.</title>
        <authorList>
            <person name="Jia J."/>
        </authorList>
    </citation>
    <scope>NUCLEOTIDE SEQUENCE [LARGE SCALE GENOMIC DNA]</scope>
    <source>
        <strain evidence="4 5">WSL</strain>
    </source>
</reference>